<proteinExistence type="predicted"/>
<protein>
    <submittedName>
        <fullName evidence="2">HET-domain-containing protein</fullName>
    </submittedName>
</protein>
<dbReference type="STRING" id="1149755.A0A2J6R7F5"/>
<dbReference type="Pfam" id="PF06985">
    <property type="entry name" value="HET"/>
    <property type="match status" value="1"/>
</dbReference>
<keyword evidence="3" id="KW-1185">Reference proteome</keyword>
<dbReference type="EMBL" id="KZ613954">
    <property type="protein sequence ID" value="PMD34428.1"/>
    <property type="molecule type" value="Genomic_DNA"/>
</dbReference>
<dbReference type="OrthoDB" id="20872at2759"/>
<organism evidence="2 3">
    <name type="scientific">Hyaloscypha variabilis (strain UAMH 11265 / GT02V1 / F)</name>
    <name type="common">Meliniomyces variabilis</name>
    <dbReference type="NCBI Taxonomy" id="1149755"/>
    <lineage>
        <taxon>Eukaryota</taxon>
        <taxon>Fungi</taxon>
        <taxon>Dikarya</taxon>
        <taxon>Ascomycota</taxon>
        <taxon>Pezizomycotina</taxon>
        <taxon>Leotiomycetes</taxon>
        <taxon>Helotiales</taxon>
        <taxon>Hyaloscyphaceae</taxon>
        <taxon>Hyaloscypha</taxon>
        <taxon>Hyaloscypha variabilis</taxon>
    </lineage>
</organism>
<dbReference type="PANTHER" id="PTHR10622:SF10">
    <property type="entry name" value="HET DOMAIN-CONTAINING PROTEIN"/>
    <property type="match status" value="1"/>
</dbReference>
<feature type="domain" description="Heterokaryon incompatibility" evidence="1">
    <location>
        <begin position="22"/>
        <end position="110"/>
    </location>
</feature>
<evidence type="ECO:0000313" key="2">
    <source>
        <dbReference type="EMBL" id="PMD34428.1"/>
    </source>
</evidence>
<accession>A0A2J6R7F5</accession>
<evidence type="ECO:0000259" key="1">
    <source>
        <dbReference type="Pfam" id="PF06985"/>
    </source>
</evidence>
<gene>
    <name evidence="2" type="ORF">L207DRAFT_571007</name>
</gene>
<sequence>MRLLNAKTLKLHSFFGRDIPPYAILSHRWGESEVMFQDLEHERGVDVARADPKIFGCCTQALKDGWDYVWIDSCCIDKSSSAELSEAINSMFSWYQIAFVCYVYLSDVPSSADAAHCSAFPKSAWFTRGWTLQELLAPETVIFFDQDWIEIGTKATLEDELMSITNITHLFNFSEACIAQKMSWAARRKTTRVEDEAYCLMGIFGVNMPILYGEGANAFLRLQQEIIKMSDDESIFAWRRDNSTTRHLALSGAFAGAPCDFAESGNIRTTLTEVEDILPYLMTNKGLQIQLRLFPAGLVWNKPEWRLSRAENSGKFVASLNCKLGTNGDRVAICLWRLGRSDIFFRFNPEILYSAPTAFTEPLSKIFIIGPPKQTFRGYSWFSIEAHQVFLQGYCTSIPIGDSSKFSGAWQTIEAGCSPLLNLRDGFALLQFDKIEDLFENVEDKFFLGMALVKGRAGIDLCVSTSPDNIPRDTNSRPVDRVRKVLPGGKVVVASLRKAQVSPEHRKYIPFDDTHYKVEITIV</sequence>
<reference evidence="2 3" key="1">
    <citation type="submission" date="2016-04" db="EMBL/GenBank/DDBJ databases">
        <title>A degradative enzymes factory behind the ericoid mycorrhizal symbiosis.</title>
        <authorList>
            <consortium name="DOE Joint Genome Institute"/>
            <person name="Martino E."/>
            <person name="Morin E."/>
            <person name="Grelet G."/>
            <person name="Kuo A."/>
            <person name="Kohler A."/>
            <person name="Daghino S."/>
            <person name="Barry K."/>
            <person name="Choi C."/>
            <person name="Cichocki N."/>
            <person name="Clum A."/>
            <person name="Copeland A."/>
            <person name="Hainaut M."/>
            <person name="Haridas S."/>
            <person name="Labutti K."/>
            <person name="Lindquist E."/>
            <person name="Lipzen A."/>
            <person name="Khouja H.-R."/>
            <person name="Murat C."/>
            <person name="Ohm R."/>
            <person name="Olson A."/>
            <person name="Spatafora J."/>
            <person name="Veneault-Fourrey C."/>
            <person name="Henrissat B."/>
            <person name="Grigoriev I."/>
            <person name="Martin F."/>
            <person name="Perotto S."/>
        </authorList>
    </citation>
    <scope>NUCLEOTIDE SEQUENCE [LARGE SCALE GENOMIC DNA]</scope>
    <source>
        <strain evidence="2 3">F</strain>
    </source>
</reference>
<dbReference type="InterPro" id="IPR010730">
    <property type="entry name" value="HET"/>
</dbReference>
<dbReference type="Proteomes" id="UP000235786">
    <property type="component" value="Unassembled WGS sequence"/>
</dbReference>
<dbReference type="AlphaFoldDB" id="A0A2J6R7F5"/>
<dbReference type="PANTHER" id="PTHR10622">
    <property type="entry name" value="HET DOMAIN-CONTAINING PROTEIN"/>
    <property type="match status" value="1"/>
</dbReference>
<name>A0A2J6R7F5_HYAVF</name>
<evidence type="ECO:0000313" key="3">
    <source>
        <dbReference type="Proteomes" id="UP000235786"/>
    </source>
</evidence>